<dbReference type="EMBL" id="JAGPXC010000001">
    <property type="protein sequence ID" value="KAH6658896.1"/>
    <property type="molecule type" value="Genomic_DNA"/>
</dbReference>
<reference evidence="2" key="1">
    <citation type="journal article" date="2021" name="Nat. Commun.">
        <title>Genetic determinants of endophytism in the Arabidopsis root mycobiome.</title>
        <authorList>
            <person name="Mesny F."/>
            <person name="Miyauchi S."/>
            <person name="Thiergart T."/>
            <person name="Pickel B."/>
            <person name="Atanasova L."/>
            <person name="Karlsson M."/>
            <person name="Huettel B."/>
            <person name="Barry K.W."/>
            <person name="Haridas S."/>
            <person name="Chen C."/>
            <person name="Bauer D."/>
            <person name="Andreopoulos W."/>
            <person name="Pangilinan J."/>
            <person name="LaButti K."/>
            <person name="Riley R."/>
            <person name="Lipzen A."/>
            <person name="Clum A."/>
            <person name="Drula E."/>
            <person name="Henrissat B."/>
            <person name="Kohler A."/>
            <person name="Grigoriev I.V."/>
            <person name="Martin F.M."/>
            <person name="Hacquard S."/>
        </authorList>
    </citation>
    <scope>NUCLEOTIDE SEQUENCE</scope>
    <source>
        <strain evidence="2">MPI-SDFR-AT-0073</strain>
    </source>
</reference>
<name>A0A9P8UVM4_9PEZI</name>
<feature type="compositionally biased region" description="Polar residues" evidence="1">
    <location>
        <begin position="153"/>
        <end position="163"/>
    </location>
</feature>
<feature type="region of interest" description="Disordered" evidence="1">
    <location>
        <begin position="177"/>
        <end position="216"/>
    </location>
</feature>
<feature type="compositionally biased region" description="Low complexity" evidence="1">
    <location>
        <begin position="240"/>
        <end position="259"/>
    </location>
</feature>
<evidence type="ECO:0000313" key="2">
    <source>
        <dbReference type="EMBL" id="KAH6658896.1"/>
    </source>
</evidence>
<evidence type="ECO:0000313" key="3">
    <source>
        <dbReference type="Proteomes" id="UP000758603"/>
    </source>
</evidence>
<comment type="caution">
    <text evidence="2">The sequence shown here is derived from an EMBL/GenBank/DDBJ whole genome shotgun (WGS) entry which is preliminary data.</text>
</comment>
<feature type="region of interest" description="Disordered" evidence="1">
    <location>
        <begin position="283"/>
        <end position="307"/>
    </location>
</feature>
<dbReference type="RefSeq" id="XP_045963027.1">
    <property type="nucleotide sequence ID" value="XM_046109480.1"/>
</dbReference>
<gene>
    <name evidence="2" type="ORF">BKA67DRAFT_841</name>
</gene>
<dbReference type="Proteomes" id="UP000758603">
    <property type="component" value="Unassembled WGS sequence"/>
</dbReference>
<feature type="compositionally biased region" description="Low complexity" evidence="1">
    <location>
        <begin position="190"/>
        <end position="205"/>
    </location>
</feature>
<feature type="compositionally biased region" description="Low complexity" evidence="1">
    <location>
        <begin position="293"/>
        <end position="307"/>
    </location>
</feature>
<proteinExistence type="predicted"/>
<organism evidence="2 3">
    <name type="scientific">Truncatella angustata</name>
    <dbReference type="NCBI Taxonomy" id="152316"/>
    <lineage>
        <taxon>Eukaryota</taxon>
        <taxon>Fungi</taxon>
        <taxon>Dikarya</taxon>
        <taxon>Ascomycota</taxon>
        <taxon>Pezizomycotina</taxon>
        <taxon>Sordariomycetes</taxon>
        <taxon>Xylariomycetidae</taxon>
        <taxon>Amphisphaeriales</taxon>
        <taxon>Sporocadaceae</taxon>
        <taxon>Truncatella</taxon>
    </lineage>
</organism>
<accession>A0A9P8UVM4</accession>
<dbReference type="AlphaFoldDB" id="A0A9P8UVM4"/>
<feature type="region of interest" description="Disordered" evidence="1">
    <location>
        <begin position="144"/>
        <end position="163"/>
    </location>
</feature>
<keyword evidence="3" id="KW-1185">Reference proteome</keyword>
<sequence>MGTLVWVMTIEYKGSSTHSLASDLVHVTLSTHSPIPSVFAILPWLGHFTSLYYSFYHICWSSYYSSKSHSIKLSLESKMKFLNILVLAASVSAFSLDARHHKGKGGKKTANAARAIETAERAVEHVARDVIDFVARRLDLEARHHKGRAGKSTKANQGAATNSTARAIDTEANLGVRDIEARHHKGKGGNAKASKNGNGNANANNTARTVDAQERAVPVDLNLEARDIEARHHKGKGGKATKANNASKNSNVNNNATTARSVEPETEPRSAPVALDIFPRGVEARHHKGKGGKAAAANKDNGNGNAAANTTARAVDTEGNAPVDLISRAFVA</sequence>
<dbReference type="GeneID" id="70138371"/>
<protein>
    <submittedName>
        <fullName evidence="2">Uncharacterized protein</fullName>
    </submittedName>
</protein>
<feature type="region of interest" description="Disordered" evidence="1">
    <location>
        <begin position="228"/>
        <end position="271"/>
    </location>
</feature>
<evidence type="ECO:0000256" key="1">
    <source>
        <dbReference type="SAM" id="MobiDB-lite"/>
    </source>
</evidence>